<feature type="region of interest" description="Disordered" evidence="1">
    <location>
        <begin position="91"/>
        <end position="118"/>
    </location>
</feature>
<accession>A0A9W8GVS2</accession>
<feature type="compositionally biased region" description="Low complexity" evidence="1">
    <location>
        <begin position="171"/>
        <end position="202"/>
    </location>
</feature>
<evidence type="ECO:0000256" key="1">
    <source>
        <dbReference type="SAM" id="MobiDB-lite"/>
    </source>
</evidence>
<evidence type="ECO:0000313" key="3">
    <source>
        <dbReference type="Proteomes" id="UP001140011"/>
    </source>
</evidence>
<reference evidence="2" key="1">
    <citation type="submission" date="2022-07" db="EMBL/GenBank/DDBJ databases">
        <title>Phylogenomic reconstructions and comparative analyses of Kickxellomycotina fungi.</title>
        <authorList>
            <person name="Reynolds N.K."/>
            <person name="Stajich J.E."/>
            <person name="Barry K."/>
            <person name="Grigoriev I.V."/>
            <person name="Crous P."/>
            <person name="Smith M.E."/>
        </authorList>
    </citation>
    <scope>NUCLEOTIDE SEQUENCE</scope>
    <source>
        <strain evidence="2">BCRC 34297</strain>
    </source>
</reference>
<feature type="region of interest" description="Disordered" evidence="1">
    <location>
        <begin position="1"/>
        <end position="20"/>
    </location>
</feature>
<comment type="caution">
    <text evidence="2">The sequence shown here is derived from an EMBL/GenBank/DDBJ whole genome shotgun (WGS) entry which is preliminary data.</text>
</comment>
<keyword evidence="3" id="KW-1185">Reference proteome</keyword>
<dbReference type="OrthoDB" id="418595at2759"/>
<feature type="non-terminal residue" evidence="2">
    <location>
        <position position="245"/>
    </location>
</feature>
<feature type="compositionally biased region" description="Basic residues" evidence="1">
    <location>
        <begin position="203"/>
        <end position="212"/>
    </location>
</feature>
<sequence length="245" mass="25578">MTRAIASLPVRTDAPPASDLSSCGFTDSLSSSFASGGIGLGHPGLVARKRSLDNLENIPPLGLDRSAPATGSGIDKSTVSLLDLAAQQLSQNQHKRRRAVITASSPGGQHRMASNPRRVAQLSDNSFLRSITSIAHHDQAVGSKAQPPRAPGSVALFSTQSQQILRPHLTPQPQANTANNNCTTTLRHSASGSGATDAAASTRLRRLPKRNLKPLDFSSLHQPSAHHSAKLATAKGSTVADATSK</sequence>
<dbReference type="AlphaFoldDB" id="A0A9W8GVS2"/>
<organism evidence="2 3">
    <name type="scientific">Coemansia pectinata</name>
    <dbReference type="NCBI Taxonomy" id="1052879"/>
    <lineage>
        <taxon>Eukaryota</taxon>
        <taxon>Fungi</taxon>
        <taxon>Fungi incertae sedis</taxon>
        <taxon>Zoopagomycota</taxon>
        <taxon>Kickxellomycotina</taxon>
        <taxon>Kickxellomycetes</taxon>
        <taxon>Kickxellales</taxon>
        <taxon>Kickxellaceae</taxon>
        <taxon>Coemansia</taxon>
    </lineage>
</organism>
<feature type="region of interest" description="Disordered" evidence="1">
    <location>
        <begin position="170"/>
        <end position="245"/>
    </location>
</feature>
<protein>
    <submittedName>
        <fullName evidence="2">Uncharacterized protein</fullName>
    </submittedName>
</protein>
<name>A0A9W8GVS2_9FUNG</name>
<evidence type="ECO:0000313" key="2">
    <source>
        <dbReference type="EMBL" id="KAJ2749252.1"/>
    </source>
</evidence>
<dbReference type="Proteomes" id="UP001140011">
    <property type="component" value="Unassembled WGS sequence"/>
</dbReference>
<gene>
    <name evidence="2" type="ORF">GGI19_005753</name>
</gene>
<dbReference type="EMBL" id="JANBUH010000839">
    <property type="protein sequence ID" value="KAJ2749252.1"/>
    <property type="molecule type" value="Genomic_DNA"/>
</dbReference>
<proteinExistence type="predicted"/>